<dbReference type="InterPro" id="IPR036034">
    <property type="entry name" value="PDZ_sf"/>
</dbReference>
<name>A0A0B1SB02_OESDE</name>
<dbReference type="AlphaFoldDB" id="A0A0B1SB02"/>
<evidence type="ECO:0000313" key="1">
    <source>
        <dbReference type="EMBL" id="KHJ80415.1"/>
    </source>
</evidence>
<dbReference type="SUPFAM" id="SSF50156">
    <property type="entry name" value="PDZ domain-like"/>
    <property type="match status" value="1"/>
</dbReference>
<dbReference type="OrthoDB" id="4217619at2759"/>
<sequence>MPKEYCETYIVRKPMGVRIHKKDCRITHIDVNSALIGKAFVGDIIIALDNKPIRNSDEIHKKLKESTEKVSVKIRHGMWSWCQHRCTTLERIQMDKDTEKVTGRPIDIYFVRTTSLASFGNNFAYPPIDKKNFRIHMRCFIRSPIYHTRNIVCT</sequence>
<evidence type="ECO:0008006" key="3">
    <source>
        <dbReference type="Google" id="ProtNLM"/>
    </source>
</evidence>
<dbReference type="EMBL" id="KN600727">
    <property type="protein sequence ID" value="KHJ80415.1"/>
    <property type="molecule type" value="Genomic_DNA"/>
</dbReference>
<organism evidence="1 2">
    <name type="scientific">Oesophagostomum dentatum</name>
    <name type="common">Nodular worm</name>
    <dbReference type="NCBI Taxonomy" id="61180"/>
    <lineage>
        <taxon>Eukaryota</taxon>
        <taxon>Metazoa</taxon>
        <taxon>Ecdysozoa</taxon>
        <taxon>Nematoda</taxon>
        <taxon>Chromadorea</taxon>
        <taxon>Rhabditida</taxon>
        <taxon>Rhabditina</taxon>
        <taxon>Rhabditomorpha</taxon>
        <taxon>Strongyloidea</taxon>
        <taxon>Strongylidae</taxon>
        <taxon>Oesophagostomum</taxon>
    </lineage>
</organism>
<keyword evidence="2" id="KW-1185">Reference proteome</keyword>
<reference evidence="1 2" key="1">
    <citation type="submission" date="2014-03" db="EMBL/GenBank/DDBJ databases">
        <title>Draft genome of the hookworm Oesophagostomum dentatum.</title>
        <authorList>
            <person name="Mitreva M."/>
        </authorList>
    </citation>
    <scope>NUCLEOTIDE SEQUENCE [LARGE SCALE GENOMIC DNA]</scope>
    <source>
        <strain evidence="1 2">OD-Hann</strain>
    </source>
</reference>
<dbReference type="Proteomes" id="UP000053660">
    <property type="component" value="Unassembled WGS sequence"/>
</dbReference>
<accession>A0A0B1SB02</accession>
<proteinExistence type="predicted"/>
<evidence type="ECO:0000313" key="2">
    <source>
        <dbReference type="Proteomes" id="UP000053660"/>
    </source>
</evidence>
<gene>
    <name evidence="1" type="ORF">OESDEN_19910</name>
</gene>
<protein>
    <recommendedName>
        <fullName evidence="3">PDZ domain-containing protein</fullName>
    </recommendedName>
</protein>